<evidence type="ECO:0000259" key="6">
    <source>
        <dbReference type="Pfam" id="PF00700"/>
    </source>
</evidence>
<dbReference type="Gene3D" id="1.20.1330.10">
    <property type="entry name" value="f41 fragment of flagellin, N-terminal domain"/>
    <property type="match status" value="1"/>
</dbReference>
<dbReference type="AlphaFoldDB" id="A0A7H0LI37"/>
<keyword evidence="7" id="KW-0969">Cilium</keyword>
<name>A0A7H0LI37_9SPHN</name>
<accession>A0A7H0LI37</accession>
<dbReference type="RefSeq" id="WP_187761655.1">
    <property type="nucleotide sequence ID" value="NZ_CP061038.1"/>
</dbReference>
<evidence type="ECO:0000256" key="1">
    <source>
        <dbReference type="ARBA" id="ARBA00004365"/>
    </source>
</evidence>
<dbReference type="InterPro" id="IPR046358">
    <property type="entry name" value="Flagellin_C"/>
</dbReference>
<keyword evidence="7" id="KW-0282">Flagellum</keyword>
<keyword evidence="8" id="KW-1185">Reference proteome</keyword>
<dbReference type="InterPro" id="IPR001492">
    <property type="entry name" value="Flagellin"/>
</dbReference>
<organism evidence="7 8">
    <name type="scientific">Sphingomonas alpina</name>
    <dbReference type="NCBI Taxonomy" id="653931"/>
    <lineage>
        <taxon>Bacteria</taxon>
        <taxon>Pseudomonadati</taxon>
        <taxon>Pseudomonadota</taxon>
        <taxon>Alphaproteobacteria</taxon>
        <taxon>Sphingomonadales</taxon>
        <taxon>Sphingomonadaceae</taxon>
        <taxon>Sphingomonas</taxon>
    </lineage>
</organism>
<dbReference type="InterPro" id="IPR013384">
    <property type="entry name" value="Flagell_FlgL"/>
</dbReference>
<keyword evidence="4" id="KW-0975">Bacterial flagellum</keyword>
<protein>
    <submittedName>
        <fullName evidence="7">Flagellar hook-associated protein FlgL</fullName>
    </submittedName>
</protein>
<dbReference type="GO" id="GO:0071973">
    <property type="term" value="P:bacterial-type flagellum-dependent cell motility"/>
    <property type="evidence" value="ECO:0007669"/>
    <property type="project" value="InterPro"/>
</dbReference>
<dbReference type="PANTHER" id="PTHR42792">
    <property type="entry name" value="FLAGELLIN"/>
    <property type="match status" value="1"/>
</dbReference>
<reference evidence="7 8" key="1">
    <citation type="submission" date="2020-09" db="EMBL/GenBank/DDBJ databases">
        <title>Sphingomonas sp., a new species isolated from pork steak.</title>
        <authorList>
            <person name="Heidler von Heilborn D."/>
        </authorList>
    </citation>
    <scope>NUCLEOTIDE SEQUENCE [LARGE SCALE GENOMIC DNA]</scope>
    <source>
        <strain evidence="8">S8-3T</strain>
    </source>
</reference>
<dbReference type="EMBL" id="CP061038">
    <property type="protein sequence ID" value="QNQ09340.1"/>
    <property type="molecule type" value="Genomic_DNA"/>
</dbReference>
<proteinExistence type="inferred from homology"/>
<feature type="domain" description="Flagellin N-terminal" evidence="5">
    <location>
        <begin position="3"/>
        <end position="137"/>
    </location>
</feature>
<dbReference type="NCBIfam" id="TIGR02550">
    <property type="entry name" value="flagell_flgL"/>
    <property type="match status" value="1"/>
</dbReference>
<dbReference type="Pfam" id="PF00669">
    <property type="entry name" value="Flagellin_N"/>
    <property type="match status" value="1"/>
</dbReference>
<evidence type="ECO:0000256" key="4">
    <source>
        <dbReference type="ARBA" id="ARBA00023143"/>
    </source>
</evidence>
<dbReference type="GO" id="GO:0009424">
    <property type="term" value="C:bacterial-type flagellum hook"/>
    <property type="evidence" value="ECO:0007669"/>
    <property type="project" value="InterPro"/>
</dbReference>
<dbReference type="KEGG" id="spap:H3Z74_22185"/>
<evidence type="ECO:0000313" key="8">
    <source>
        <dbReference type="Proteomes" id="UP000516148"/>
    </source>
</evidence>
<feature type="domain" description="Flagellin C-terminal" evidence="6">
    <location>
        <begin position="222"/>
        <end position="302"/>
    </location>
</feature>
<keyword evidence="7" id="KW-0966">Cell projection</keyword>
<dbReference type="GO" id="GO:0005198">
    <property type="term" value="F:structural molecule activity"/>
    <property type="evidence" value="ECO:0007669"/>
    <property type="project" value="InterPro"/>
</dbReference>
<dbReference type="PANTHER" id="PTHR42792:SF1">
    <property type="entry name" value="FLAGELLAR HOOK-ASSOCIATED PROTEIN 3"/>
    <property type="match status" value="1"/>
</dbReference>
<comment type="subcellular location">
    <subcellularLocation>
        <location evidence="1">Bacterial flagellum</location>
    </subcellularLocation>
    <subcellularLocation>
        <location evidence="2">Secreted</location>
    </subcellularLocation>
</comment>
<evidence type="ECO:0000259" key="5">
    <source>
        <dbReference type="Pfam" id="PF00669"/>
    </source>
</evidence>
<dbReference type="Pfam" id="PF00700">
    <property type="entry name" value="Flagellin_C"/>
    <property type="match status" value="1"/>
</dbReference>
<comment type="similarity">
    <text evidence="3">Belongs to the bacterial flagellin family.</text>
</comment>
<dbReference type="GO" id="GO:0005576">
    <property type="term" value="C:extracellular region"/>
    <property type="evidence" value="ECO:0007669"/>
    <property type="project" value="UniProtKB-SubCell"/>
</dbReference>
<dbReference type="SUPFAM" id="SSF64518">
    <property type="entry name" value="Phase 1 flagellin"/>
    <property type="match status" value="1"/>
</dbReference>
<dbReference type="Proteomes" id="UP000516148">
    <property type="component" value="Chromosome"/>
</dbReference>
<evidence type="ECO:0000256" key="2">
    <source>
        <dbReference type="ARBA" id="ARBA00004613"/>
    </source>
</evidence>
<evidence type="ECO:0000313" key="7">
    <source>
        <dbReference type="EMBL" id="QNQ09340.1"/>
    </source>
</evidence>
<sequence length="303" mass="31163">MQISTSQLYDRSTSLMAKLSQKADRLQTQISTETKILAPSDDALGYRRLETLKVGKADDAAYSSNIGLAQSLLEQSDTTLGAVETQLQRAQELAIQAGSGTLSDENRKVLAGQVRALISDMVGLANTKDVRGQPLFGAATGDSAVSVASDGTVSFVGTGEPSAIPIGDGNNVQATDSAARVFGGIPTSGGGTTDIFAMLGSFADSLEGGSNPAATAAATDGLKAALSQVTQARGSVGARGARMDLEASRLKDVGATREIARSAIEDTDITAAITELQKTMTVLSATQASFSKLSSLSLFNYLS</sequence>
<evidence type="ECO:0000256" key="3">
    <source>
        <dbReference type="ARBA" id="ARBA00005709"/>
    </source>
</evidence>
<gene>
    <name evidence="7" type="primary">flgL</name>
    <name evidence="7" type="ORF">H3Z74_22185</name>
</gene>
<dbReference type="InterPro" id="IPR001029">
    <property type="entry name" value="Flagellin_N"/>
</dbReference>